<dbReference type="OrthoDB" id="3032436at2759"/>
<dbReference type="OMA" id="DENSHQV"/>
<evidence type="ECO:0000256" key="1">
    <source>
        <dbReference type="SAM" id="MobiDB-lite"/>
    </source>
</evidence>
<feature type="transmembrane region" description="Helical" evidence="2">
    <location>
        <begin position="40"/>
        <end position="60"/>
    </location>
</feature>
<keyword evidence="2" id="KW-0472">Membrane</keyword>
<keyword evidence="2" id="KW-1133">Transmembrane helix</keyword>
<feature type="signal peptide" evidence="3">
    <location>
        <begin position="1"/>
        <end position="16"/>
    </location>
</feature>
<feature type="chain" id="PRO_5012131287" evidence="3">
    <location>
        <begin position="17"/>
        <end position="146"/>
    </location>
</feature>
<keyword evidence="5" id="KW-1185">Reference proteome</keyword>
<reference evidence="5" key="1">
    <citation type="journal article" date="2017" name="Nat. Ecol. Evol.">
        <title>Genome expansion and lineage-specific genetic innovations in the forest pathogenic fungi Armillaria.</title>
        <authorList>
            <person name="Sipos G."/>
            <person name="Prasanna A.N."/>
            <person name="Walter M.C."/>
            <person name="O'Connor E."/>
            <person name="Balint B."/>
            <person name="Krizsan K."/>
            <person name="Kiss B."/>
            <person name="Hess J."/>
            <person name="Varga T."/>
            <person name="Slot J."/>
            <person name="Riley R."/>
            <person name="Boka B."/>
            <person name="Rigling D."/>
            <person name="Barry K."/>
            <person name="Lee J."/>
            <person name="Mihaltcheva S."/>
            <person name="LaButti K."/>
            <person name="Lipzen A."/>
            <person name="Waldron R."/>
            <person name="Moloney N.M."/>
            <person name="Sperisen C."/>
            <person name="Kredics L."/>
            <person name="Vagvoelgyi C."/>
            <person name="Patrignani A."/>
            <person name="Fitzpatrick D."/>
            <person name="Nagy I."/>
            <person name="Doyle S."/>
            <person name="Anderson J.B."/>
            <person name="Grigoriev I.V."/>
            <person name="Gueldener U."/>
            <person name="Muensterkoetter M."/>
            <person name="Nagy L.G."/>
        </authorList>
    </citation>
    <scope>NUCLEOTIDE SEQUENCE [LARGE SCALE GENOMIC DNA]</scope>
    <source>
        <strain evidence="5">C18/9</strain>
    </source>
</reference>
<dbReference type="Proteomes" id="UP000219338">
    <property type="component" value="Unassembled WGS sequence"/>
</dbReference>
<proteinExistence type="predicted"/>
<keyword evidence="2" id="KW-0812">Transmembrane</keyword>
<evidence type="ECO:0000256" key="2">
    <source>
        <dbReference type="SAM" id="Phobius"/>
    </source>
</evidence>
<organism evidence="4 5">
    <name type="scientific">Armillaria ostoyae</name>
    <name type="common">Armillaria root rot fungus</name>
    <dbReference type="NCBI Taxonomy" id="47428"/>
    <lineage>
        <taxon>Eukaryota</taxon>
        <taxon>Fungi</taxon>
        <taxon>Dikarya</taxon>
        <taxon>Basidiomycota</taxon>
        <taxon>Agaricomycotina</taxon>
        <taxon>Agaricomycetes</taxon>
        <taxon>Agaricomycetidae</taxon>
        <taxon>Agaricales</taxon>
        <taxon>Marasmiineae</taxon>
        <taxon>Physalacriaceae</taxon>
        <taxon>Armillaria</taxon>
    </lineage>
</organism>
<evidence type="ECO:0000256" key="3">
    <source>
        <dbReference type="SAM" id="SignalP"/>
    </source>
</evidence>
<sequence length="146" mass="15666">MFLLTALAVLAATASAQYIPIIVVPPDDENSHQVSPKVCGIIVGCIFGLLFLGCFGEAIWRKCKVRRQAQRQPDPEQPAQDSVPAAPLTAPETDSKDKDSKESGDTDGIQDSVDTDSIFVVPVCPPPPAYTPKTDKIYKPLGGGEW</sequence>
<keyword evidence="3" id="KW-0732">Signal</keyword>
<dbReference type="AlphaFoldDB" id="A0A284S190"/>
<gene>
    <name evidence="4" type="ORF">ARMOST_18243</name>
</gene>
<protein>
    <submittedName>
        <fullName evidence="4">Uncharacterized protein</fullName>
    </submittedName>
</protein>
<name>A0A284S190_ARMOS</name>
<evidence type="ECO:0000313" key="4">
    <source>
        <dbReference type="EMBL" id="SJL14775.1"/>
    </source>
</evidence>
<dbReference type="EMBL" id="FUEG01000025">
    <property type="protein sequence ID" value="SJL14775.1"/>
    <property type="molecule type" value="Genomic_DNA"/>
</dbReference>
<evidence type="ECO:0000313" key="5">
    <source>
        <dbReference type="Proteomes" id="UP000219338"/>
    </source>
</evidence>
<feature type="region of interest" description="Disordered" evidence="1">
    <location>
        <begin position="66"/>
        <end position="146"/>
    </location>
</feature>
<accession>A0A284S190</accession>
<feature type="compositionally biased region" description="Basic and acidic residues" evidence="1">
    <location>
        <begin position="93"/>
        <end position="104"/>
    </location>
</feature>